<keyword evidence="1" id="KW-0472">Membrane</keyword>
<evidence type="ECO:0000313" key="2">
    <source>
        <dbReference type="EMBL" id="XBS49465.1"/>
    </source>
</evidence>
<sequence length="398" mass="45704">MCYTQQFILHWFIHIIKAVKSSILFTFYLDNTNESFTITLNYRDKWWNSIILIHMSSINISINLYLLFMEGKTMAHHGVFMYPYNQEVSLGNFNMPYSNEKLTIYRGANNNLSFTVHNADGKYTLLKDNEYLTFMIFDARNNTKLFDVVLDKQKPSWLSESGQARQTLGNSKKVYYGCIVPAGVIQDTSPGSKYRWSITKVTMDGSLIEPTQYLYTGLDYEASAELIISDQAAPVFVPSIEVSVNKNPAWTTIKRLYHEPIARGVIGEFDIMATSPLPAQMQYGLVDGLSTIAMYFDKFIGRIQLQGCLCNNVPTDNENYKWFIVKLDGKEYIENDIDENGFPKALDGIQAFNFKGNYMWLRLVVCIHPKIVPVPYDYAAVRKVYDPLLSVPKILIRR</sequence>
<feature type="transmembrane region" description="Helical" evidence="1">
    <location>
        <begin position="7"/>
        <end position="29"/>
    </location>
</feature>
<protein>
    <submittedName>
        <fullName evidence="2">Virion structural protein</fullName>
    </submittedName>
</protein>
<organism evidence="2">
    <name type="scientific">Escherichia phage fEgEco12</name>
    <dbReference type="NCBI Taxonomy" id="3158837"/>
    <lineage>
        <taxon>Viruses</taxon>
        <taxon>Duplodnaviria</taxon>
        <taxon>Heunggongvirae</taxon>
        <taxon>Uroviricota</taxon>
        <taxon>Caudoviricetes</taxon>
    </lineage>
</organism>
<proteinExistence type="predicted"/>
<keyword evidence="1" id="KW-1133">Transmembrane helix</keyword>
<evidence type="ECO:0000256" key="1">
    <source>
        <dbReference type="SAM" id="Phobius"/>
    </source>
</evidence>
<reference evidence="2" key="1">
    <citation type="submission" date="2024-05" db="EMBL/GenBank/DDBJ databases">
        <authorList>
            <person name="Badawy S."/>
            <person name="Skurnik M."/>
        </authorList>
    </citation>
    <scope>NUCLEOTIDE SEQUENCE</scope>
</reference>
<accession>A0AAU7PHL3</accession>
<dbReference type="EMBL" id="PP777464">
    <property type="protein sequence ID" value="XBS49465.1"/>
    <property type="molecule type" value="Genomic_DNA"/>
</dbReference>
<keyword evidence="1" id="KW-0812">Transmembrane</keyword>
<feature type="transmembrane region" description="Helical" evidence="1">
    <location>
        <begin position="49"/>
        <end position="68"/>
    </location>
</feature>
<name>A0AAU7PHL3_9CAUD</name>